<dbReference type="SUPFAM" id="SSF52540">
    <property type="entry name" value="P-loop containing nucleoside triphosphate hydrolases"/>
    <property type="match status" value="1"/>
</dbReference>
<keyword evidence="5" id="KW-1185">Reference proteome</keyword>
<sequence length="209" mass="23980">MNSELLKYNDISLRYGEKDVLSHFNLDIKKGDRILLKGRSGAGKSTLLKMPMGFAHHTSGSLYFNNKLLDANTVWDARKRIAYVSQDLDIYEGSVNEFIEEVFSYSFNEGKLDRTKLRRLLVYLGFEKDVLDMDFEDLSGGEKQRIGIIMSVLIGKDIYLLDEITSSLDSALKEKVANYFLERKDWTLVIISHDDVWEKENVRVVPVGV</sequence>
<dbReference type="PANTHER" id="PTHR43119:SF1">
    <property type="entry name" value="ABC TRANSPORTER DOMAIN-CONTAINING PROTEIN"/>
    <property type="match status" value="1"/>
</dbReference>
<dbReference type="EMBL" id="JAVDQI010000001">
    <property type="protein sequence ID" value="MDR6221676.1"/>
    <property type="molecule type" value="Genomic_DNA"/>
</dbReference>
<dbReference type="PANTHER" id="PTHR43119">
    <property type="entry name" value="ABC TRANSPORT PROTEIN ATP-BINDING COMPONENT-RELATED"/>
    <property type="match status" value="1"/>
</dbReference>
<dbReference type="InterPro" id="IPR027417">
    <property type="entry name" value="P-loop_NTPase"/>
</dbReference>
<protein>
    <submittedName>
        <fullName evidence="4">ABC transport system ATP-binding protein</fullName>
    </submittedName>
</protein>
<proteinExistence type="predicted"/>
<dbReference type="InterPro" id="IPR003593">
    <property type="entry name" value="AAA+_ATPase"/>
</dbReference>
<feature type="domain" description="ABC transporter" evidence="3">
    <location>
        <begin position="6"/>
        <end position="209"/>
    </location>
</feature>
<dbReference type="GO" id="GO:0005524">
    <property type="term" value="F:ATP binding"/>
    <property type="evidence" value="ECO:0007669"/>
    <property type="project" value="UniProtKB-KW"/>
</dbReference>
<dbReference type="SMART" id="SM00382">
    <property type="entry name" value="AAA"/>
    <property type="match status" value="1"/>
</dbReference>
<dbReference type="Gene3D" id="3.40.50.300">
    <property type="entry name" value="P-loop containing nucleotide triphosphate hydrolases"/>
    <property type="match status" value="1"/>
</dbReference>
<evidence type="ECO:0000313" key="5">
    <source>
        <dbReference type="Proteomes" id="UP001185015"/>
    </source>
</evidence>
<dbReference type="InterPro" id="IPR003439">
    <property type="entry name" value="ABC_transporter-like_ATP-bd"/>
</dbReference>
<organism evidence="4 5">
    <name type="scientific">Methanococcoides alaskense</name>
    <dbReference type="NCBI Taxonomy" id="325778"/>
    <lineage>
        <taxon>Archaea</taxon>
        <taxon>Methanobacteriati</taxon>
        <taxon>Methanobacteriota</taxon>
        <taxon>Stenosarchaea group</taxon>
        <taxon>Methanomicrobia</taxon>
        <taxon>Methanosarcinales</taxon>
        <taxon>Methanosarcinaceae</taxon>
        <taxon>Methanococcoides</taxon>
    </lineage>
</organism>
<evidence type="ECO:0000256" key="1">
    <source>
        <dbReference type="ARBA" id="ARBA00022741"/>
    </source>
</evidence>
<reference evidence="4 5" key="1">
    <citation type="submission" date="2023-07" db="EMBL/GenBank/DDBJ databases">
        <title>Genomic Encyclopedia of Type Strains, Phase IV (KMG-IV): sequencing the most valuable type-strain genomes for metagenomic binning, comparative biology and taxonomic classification.</title>
        <authorList>
            <person name="Goeker M."/>
        </authorList>
    </citation>
    <scope>NUCLEOTIDE SEQUENCE [LARGE SCALE GENOMIC DNA]</scope>
    <source>
        <strain evidence="4 5">DSM 17273</strain>
    </source>
</reference>
<dbReference type="Pfam" id="PF00005">
    <property type="entry name" value="ABC_tran"/>
    <property type="match status" value="1"/>
</dbReference>
<evidence type="ECO:0000313" key="4">
    <source>
        <dbReference type="EMBL" id="MDR6221676.1"/>
    </source>
</evidence>
<keyword evidence="1" id="KW-0547">Nucleotide-binding</keyword>
<dbReference type="PROSITE" id="PS50893">
    <property type="entry name" value="ABC_TRANSPORTER_2"/>
    <property type="match status" value="1"/>
</dbReference>
<dbReference type="InterPro" id="IPR017871">
    <property type="entry name" value="ABC_transporter-like_CS"/>
</dbReference>
<gene>
    <name evidence="4" type="ORF">J2750_000108</name>
</gene>
<dbReference type="GO" id="GO:0016887">
    <property type="term" value="F:ATP hydrolysis activity"/>
    <property type="evidence" value="ECO:0007669"/>
    <property type="project" value="InterPro"/>
</dbReference>
<evidence type="ECO:0000259" key="3">
    <source>
        <dbReference type="PROSITE" id="PS50893"/>
    </source>
</evidence>
<dbReference type="RefSeq" id="WP_270096493.1">
    <property type="nucleotide sequence ID" value="NZ_JAQFFK010000003.1"/>
</dbReference>
<comment type="caution">
    <text evidence="4">The sequence shown here is derived from an EMBL/GenBank/DDBJ whole genome shotgun (WGS) entry which is preliminary data.</text>
</comment>
<dbReference type="Proteomes" id="UP001185015">
    <property type="component" value="Unassembled WGS sequence"/>
</dbReference>
<keyword evidence="2 4" id="KW-0067">ATP-binding</keyword>
<name>A0AA90Z6G5_9EURY</name>
<evidence type="ECO:0000256" key="2">
    <source>
        <dbReference type="ARBA" id="ARBA00022840"/>
    </source>
</evidence>
<dbReference type="PROSITE" id="PS00211">
    <property type="entry name" value="ABC_TRANSPORTER_1"/>
    <property type="match status" value="1"/>
</dbReference>
<accession>A0AA90Z6G5</accession>
<dbReference type="AlphaFoldDB" id="A0AA90Z6G5"/>